<dbReference type="GO" id="GO:0005615">
    <property type="term" value="C:extracellular space"/>
    <property type="evidence" value="ECO:0007669"/>
    <property type="project" value="TreeGrafter"/>
</dbReference>
<dbReference type="PROSITE" id="PS00132">
    <property type="entry name" value="CARBOXYPEPT_ZN_1"/>
    <property type="match status" value="1"/>
</dbReference>
<dbReference type="PANTHER" id="PTHR11532">
    <property type="entry name" value="PROTEASE M14 CARBOXYPEPTIDASE"/>
    <property type="match status" value="1"/>
</dbReference>
<accession>A0A170X060</accession>
<keyword evidence="5" id="KW-0645">Protease</keyword>
<dbReference type="GO" id="GO:0006518">
    <property type="term" value="P:peptide metabolic process"/>
    <property type="evidence" value="ECO:0007669"/>
    <property type="project" value="TreeGrafter"/>
</dbReference>
<dbReference type="InterPro" id="IPR057246">
    <property type="entry name" value="CARBOXYPEPT_ZN_1"/>
</dbReference>
<dbReference type="PROSITE" id="PS52035">
    <property type="entry name" value="PEPTIDASE_M14"/>
    <property type="match status" value="1"/>
</dbReference>
<evidence type="ECO:0000259" key="4">
    <source>
        <dbReference type="PROSITE" id="PS52035"/>
    </source>
</evidence>
<feature type="signal peptide" evidence="3">
    <location>
        <begin position="1"/>
        <end position="17"/>
    </location>
</feature>
<dbReference type="AlphaFoldDB" id="A0A170X060"/>
<comment type="similarity">
    <text evidence="1 2">Belongs to the peptidase M14 family.</text>
</comment>
<dbReference type="Pfam" id="PF00246">
    <property type="entry name" value="Peptidase_M14"/>
    <property type="match status" value="1"/>
</dbReference>
<dbReference type="InterPro" id="IPR050753">
    <property type="entry name" value="Peptidase_M14_domain"/>
</dbReference>
<feature type="chain" id="PRO_5007904675" evidence="3">
    <location>
        <begin position="18"/>
        <end position="148"/>
    </location>
</feature>
<evidence type="ECO:0000313" key="5">
    <source>
        <dbReference type="EMBL" id="JAR98377.1"/>
    </source>
</evidence>
<keyword evidence="5" id="KW-0121">Carboxypeptidase</keyword>
<dbReference type="GO" id="GO:0008270">
    <property type="term" value="F:zinc ion binding"/>
    <property type="evidence" value="ECO:0007669"/>
    <property type="project" value="InterPro"/>
</dbReference>
<dbReference type="Gene3D" id="3.40.630.10">
    <property type="entry name" value="Zn peptidases"/>
    <property type="match status" value="1"/>
</dbReference>
<dbReference type="InterPro" id="IPR000834">
    <property type="entry name" value="Peptidase_M14"/>
</dbReference>
<dbReference type="PANTHER" id="PTHR11532:SF57">
    <property type="entry name" value="CARBOXYPEPTIDASE D, B"/>
    <property type="match status" value="1"/>
</dbReference>
<evidence type="ECO:0000256" key="3">
    <source>
        <dbReference type="SAM" id="SignalP"/>
    </source>
</evidence>
<dbReference type="EMBL" id="GEMB01004925">
    <property type="protein sequence ID" value="JAR98377.1"/>
    <property type="molecule type" value="Transcribed_RNA"/>
</dbReference>
<name>A0A170X060_TRIIF</name>
<dbReference type="SUPFAM" id="SSF53187">
    <property type="entry name" value="Zn-dependent exopeptidases"/>
    <property type="match status" value="1"/>
</dbReference>
<feature type="domain" description="Peptidase M14" evidence="4">
    <location>
        <begin position="23"/>
        <end position="148"/>
    </location>
</feature>
<dbReference type="GO" id="GO:0016485">
    <property type="term" value="P:protein processing"/>
    <property type="evidence" value="ECO:0007669"/>
    <property type="project" value="TreeGrafter"/>
</dbReference>
<evidence type="ECO:0000256" key="2">
    <source>
        <dbReference type="PROSITE-ProRule" id="PRU01379"/>
    </source>
</evidence>
<reference evidence="5" key="2">
    <citation type="journal article" date="2017" name="J. Med. Entomol.">
        <title>Transcriptome Analysis of the Triatoma infestans (Hemiptera: Reduviidae) Integument.</title>
        <authorList>
            <person name="Calderon-Fernandez G.M."/>
            <person name="Moriconi D.E."/>
            <person name="Dulbecco A.B."/>
            <person name="Juarez M.P."/>
        </authorList>
    </citation>
    <scope>NUCLEOTIDE SEQUENCE</scope>
    <source>
        <strain evidence="5">Int1</strain>
        <tissue evidence="5">Integument</tissue>
    </source>
</reference>
<protein>
    <submittedName>
        <fullName evidence="5">Carboxypeptidase d-like protein</fullName>
    </submittedName>
</protein>
<proteinExistence type="inferred from homology"/>
<dbReference type="GO" id="GO:0004181">
    <property type="term" value="F:metallocarboxypeptidase activity"/>
    <property type="evidence" value="ECO:0007669"/>
    <property type="project" value="InterPro"/>
</dbReference>
<sequence length="148" mass="16506">MFKIQIVLILFLHFCCGEECWDSYVPNNVLGNCLKYVAKTYPNLASVFEVGKSTRGLSIWGIQLTENITGPQDLKPSVKLVANLHGDETVGRELLSNLTRYLVNNYGSNQRITKLLNSTRIFIVPSLNPDGFAVSQEGKCESFDNFVG</sequence>
<organism evidence="5">
    <name type="scientific">Triatoma infestans</name>
    <name type="common">Assassin bug</name>
    <dbReference type="NCBI Taxonomy" id="30076"/>
    <lineage>
        <taxon>Eukaryota</taxon>
        <taxon>Metazoa</taxon>
        <taxon>Ecdysozoa</taxon>
        <taxon>Arthropoda</taxon>
        <taxon>Hexapoda</taxon>
        <taxon>Insecta</taxon>
        <taxon>Pterygota</taxon>
        <taxon>Neoptera</taxon>
        <taxon>Paraneoptera</taxon>
        <taxon>Hemiptera</taxon>
        <taxon>Heteroptera</taxon>
        <taxon>Panheteroptera</taxon>
        <taxon>Cimicomorpha</taxon>
        <taxon>Reduviidae</taxon>
        <taxon>Triatominae</taxon>
        <taxon>Triatoma</taxon>
    </lineage>
</organism>
<reference evidence="5" key="1">
    <citation type="submission" date="2016-04" db="EMBL/GenBank/DDBJ databases">
        <authorList>
            <person name="Calderon-Fernandez G.M.Sr."/>
        </authorList>
    </citation>
    <scope>NUCLEOTIDE SEQUENCE</scope>
    <source>
        <strain evidence="5">Int1</strain>
        <tissue evidence="5">Integument</tissue>
    </source>
</reference>
<evidence type="ECO:0000256" key="1">
    <source>
        <dbReference type="ARBA" id="ARBA00005988"/>
    </source>
</evidence>
<keyword evidence="5" id="KW-0378">Hydrolase</keyword>
<comment type="caution">
    <text evidence="2">Lacks conserved residue(s) required for the propagation of feature annotation.</text>
</comment>
<feature type="non-terminal residue" evidence="5">
    <location>
        <position position="148"/>
    </location>
</feature>
<keyword evidence="3" id="KW-0732">Signal</keyword>